<sequence length="277" mass="29993">MQEIRRDFWLQINFEKVKMDTILPILPNTESIAHNIHTAQYTHHDESTARIKESSQWLLSSLAVNFDDESSINVNDSSSGFTIEVATADFAETTVDYTSNRGVSISAILGEFAAPCNEGPYAIGSTLKFCVKSVDSDVVISSLNDVSFADLDGNPIVGVTDTSGKPSLVTAIDGINSKEVDVSTMMVTTIFNQGYGGTIINVQGTVSVTYVDQANRRRRQLEAVERRPFALKIAVEDTDIQQTETYYTNSVEPGGKVVGVIIAGVAVVGIVVVSMLI</sequence>
<keyword evidence="1" id="KW-0472">Membrane</keyword>
<name>A0ABD3NW75_9STRA</name>
<dbReference type="EMBL" id="JALLPJ020000925">
    <property type="protein sequence ID" value="KAL3779636.1"/>
    <property type="molecule type" value="Genomic_DNA"/>
</dbReference>
<comment type="caution">
    <text evidence="2">The sequence shown here is derived from an EMBL/GenBank/DDBJ whole genome shotgun (WGS) entry which is preliminary data.</text>
</comment>
<accession>A0ABD3NW75</accession>
<protein>
    <submittedName>
        <fullName evidence="2">Uncharacterized protein</fullName>
    </submittedName>
</protein>
<keyword evidence="1" id="KW-0812">Transmembrane</keyword>
<keyword evidence="1" id="KW-1133">Transmembrane helix</keyword>
<reference evidence="2 3" key="1">
    <citation type="submission" date="2024-10" db="EMBL/GenBank/DDBJ databases">
        <title>Updated reference genomes for cyclostephanoid diatoms.</title>
        <authorList>
            <person name="Roberts W.R."/>
            <person name="Alverson A.J."/>
        </authorList>
    </citation>
    <scope>NUCLEOTIDE SEQUENCE [LARGE SCALE GENOMIC DNA]</scope>
    <source>
        <strain evidence="2 3">AJA010-31</strain>
    </source>
</reference>
<dbReference type="Proteomes" id="UP001530400">
    <property type="component" value="Unassembled WGS sequence"/>
</dbReference>
<evidence type="ECO:0000256" key="1">
    <source>
        <dbReference type="SAM" id="Phobius"/>
    </source>
</evidence>
<feature type="transmembrane region" description="Helical" evidence="1">
    <location>
        <begin position="257"/>
        <end position="276"/>
    </location>
</feature>
<evidence type="ECO:0000313" key="2">
    <source>
        <dbReference type="EMBL" id="KAL3779636.1"/>
    </source>
</evidence>
<evidence type="ECO:0000313" key="3">
    <source>
        <dbReference type="Proteomes" id="UP001530400"/>
    </source>
</evidence>
<gene>
    <name evidence="2" type="ORF">ACHAWO_011200</name>
</gene>
<dbReference type="AlphaFoldDB" id="A0ABD3NW75"/>
<proteinExistence type="predicted"/>
<keyword evidence="3" id="KW-1185">Reference proteome</keyword>
<organism evidence="2 3">
    <name type="scientific">Cyclotella atomus</name>
    <dbReference type="NCBI Taxonomy" id="382360"/>
    <lineage>
        <taxon>Eukaryota</taxon>
        <taxon>Sar</taxon>
        <taxon>Stramenopiles</taxon>
        <taxon>Ochrophyta</taxon>
        <taxon>Bacillariophyta</taxon>
        <taxon>Coscinodiscophyceae</taxon>
        <taxon>Thalassiosirophycidae</taxon>
        <taxon>Stephanodiscales</taxon>
        <taxon>Stephanodiscaceae</taxon>
        <taxon>Cyclotella</taxon>
    </lineage>
</organism>